<organism evidence="9 10">
    <name type="scientific">Polypterus senegalus</name>
    <name type="common">Senegal bichir</name>
    <dbReference type="NCBI Taxonomy" id="55291"/>
    <lineage>
        <taxon>Eukaryota</taxon>
        <taxon>Metazoa</taxon>
        <taxon>Chordata</taxon>
        <taxon>Craniata</taxon>
        <taxon>Vertebrata</taxon>
        <taxon>Euteleostomi</taxon>
        <taxon>Actinopterygii</taxon>
        <taxon>Polypteriformes</taxon>
        <taxon>Polypteridae</taxon>
        <taxon>Polypterus</taxon>
    </lineage>
</organism>
<dbReference type="SUPFAM" id="SSF52540">
    <property type="entry name" value="P-loop containing nucleoside triphosphate hydrolases"/>
    <property type="match status" value="2"/>
</dbReference>
<evidence type="ECO:0000313" key="10">
    <source>
        <dbReference type="Proteomes" id="UP001166052"/>
    </source>
</evidence>
<sequence length="1079" mass="125521">MELEAKGKTHTHLMEKHRDSSINIEHLFSAIENERKEPKTVVIQGPSGIGKSFTVHKIMLDWASGKLFPDRFRYVFHLCCRELRIWENNSLEDLIMQCSDTLKPAIQEIQSDPKSVLFIFDGFDELKLFPEDGESKDGKNVATSVVIKLLRKNILREASLLITTRPTALHVLEKIVTIERCVEVVGFLEEEIKDYFIKSFQNEKEAISAFNIIEENKVVLSMCFVPIFCWIVCSIMKTGGQNSEQIMKNMQTDSQVMLHFINHLLEHHCMSSTSGKTEFLQKVNKLAFFGIREEKRVFTEKDLSMCSINTDNNETTFFSKLFFKADARRHVLYHFLHLTVQELFAAIYCVSRSSNEEIEQLLNDSLDTKNQSLIHVVRFIFGLSSVKSQEIMEDGCQIMSNNLRIHLHNWFPKAVMSFRDNPPFLLQLLYCLYEIQDAQFAAYAMTVLSQLNFRRYTLNIIDCTVIKYCIEHTDSLEQLDLCCCNLEEKEIKILWKVIFKSQDIRQTHGPVQPSRNDHLSTTARYYSKQYKEEIKDNLVKIREYNSLPGETVDFNARYTKLILVKKNQQVEEKKMELEAKGKTHTHLMEKHRDSSINIEHLFSAIENERKEPKTVVIQGPSGIGKSFTVHKIMLDWASGKLFPDRFRYVFHLCCRELRIWENNSLEDLIMQCSDTLKPAIQEIQSDPKSVLFIFDGFDELKLFPEDGESKDGKNVATSVVIKLLRKNILREASLLITTRPTALHVLEKIVTIERCVEVVGFLEEEIKDYFIKSFQNEKEAISAFNIIEENKVVLSMCFVPIFCWIVCSIMKTGGQNSEQIMKNMQTDSQVMLHFINHLLEHHCMSSTSGKTEFLQKVNKLAFFGIREEKRVFTEKDLSMCSINTDNNETTFFSKLFFKADARRHVLYHFLHLTVQELFAAIYCVSRSSNEEIEQLLNDSLDTKNQSLIHVVRFIFGLSSVKSQEIMEDGCQIMSNNLRIHLHNWFPKAVMSFRDNPPFLLQLLYCLYEIQDAQFAAYAMTVLSQLNFRRYTLNIIDCTVIKYCIEHTDSLEQLDLCCCNLEEKEIKILWKVIFKSQDIR</sequence>
<evidence type="ECO:0000256" key="3">
    <source>
        <dbReference type="ARBA" id="ARBA00022737"/>
    </source>
</evidence>
<feature type="non-terminal residue" evidence="9">
    <location>
        <position position="1079"/>
    </location>
</feature>
<dbReference type="PANTHER" id="PTHR45690">
    <property type="entry name" value="NACHT, LRR AND PYD DOMAINS-CONTAINING PROTEIN 12"/>
    <property type="match status" value="1"/>
</dbReference>
<keyword evidence="10" id="KW-1185">Reference proteome</keyword>
<dbReference type="InterPro" id="IPR029495">
    <property type="entry name" value="NACHT-assoc"/>
</dbReference>
<dbReference type="Pfam" id="PF17779">
    <property type="entry name" value="WHD_NOD2"/>
    <property type="match status" value="2"/>
</dbReference>
<evidence type="ECO:0000259" key="8">
    <source>
        <dbReference type="PROSITE" id="PS50837"/>
    </source>
</evidence>
<comment type="subcellular location">
    <subcellularLocation>
        <location evidence="1">Cytoplasm</location>
    </subcellularLocation>
</comment>
<dbReference type="InterPro" id="IPR007111">
    <property type="entry name" value="NACHT_NTPase"/>
</dbReference>
<accession>A0ABS2YW91</accession>
<feature type="non-terminal residue" evidence="9">
    <location>
        <position position="1"/>
    </location>
</feature>
<dbReference type="SMART" id="SM00382">
    <property type="entry name" value="AAA"/>
    <property type="match status" value="2"/>
</dbReference>
<evidence type="ECO:0000256" key="1">
    <source>
        <dbReference type="ARBA" id="ARBA00004496"/>
    </source>
</evidence>
<dbReference type="EMBL" id="JAAWVN010006771">
    <property type="protein sequence ID" value="MBN3290173.1"/>
    <property type="molecule type" value="Genomic_DNA"/>
</dbReference>
<dbReference type="SUPFAM" id="SSF52047">
    <property type="entry name" value="RNI-like"/>
    <property type="match status" value="2"/>
</dbReference>
<keyword evidence="7" id="KW-0395">Inflammatory response</keyword>
<proteinExistence type="predicted"/>
<evidence type="ECO:0000256" key="4">
    <source>
        <dbReference type="ARBA" id="ARBA00022741"/>
    </source>
</evidence>
<feature type="domain" description="NACHT" evidence="8">
    <location>
        <begin position="613"/>
        <end position="807"/>
    </location>
</feature>
<dbReference type="Pfam" id="PF14484">
    <property type="entry name" value="FISNA"/>
    <property type="match status" value="1"/>
</dbReference>
<reference evidence="9" key="1">
    <citation type="journal article" date="2021" name="Cell">
        <title>Tracing the genetic footprints of vertebrate landing in non-teleost ray-finned fishes.</title>
        <authorList>
            <person name="Bi X."/>
            <person name="Wang K."/>
            <person name="Yang L."/>
            <person name="Pan H."/>
            <person name="Jiang H."/>
            <person name="Wei Q."/>
            <person name="Fang M."/>
            <person name="Yu H."/>
            <person name="Zhu C."/>
            <person name="Cai Y."/>
            <person name="He Y."/>
            <person name="Gan X."/>
            <person name="Zeng H."/>
            <person name="Yu D."/>
            <person name="Zhu Y."/>
            <person name="Jiang H."/>
            <person name="Qiu Q."/>
            <person name="Yang H."/>
            <person name="Zhang Y.E."/>
            <person name="Wang W."/>
            <person name="Zhu M."/>
            <person name="He S."/>
            <person name="Zhang G."/>
        </authorList>
    </citation>
    <scope>NUCLEOTIDE SEQUENCE</scope>
    <source>
        <strain evidence="9">Bchr_001</strain>
    </source>
</reference>
<keyword evidence="5" id="KW-0067">ATP-binding</keyword>
<feature type="domain" description="NACHT" evidence="8">
    <location>
        <begin position="39"/>
        <end position="233"/>
    </location>
</feature>
<gene>
    <name evidence="9" type="primary">Nlrp3_11</name>
    <name evidence="9" type="ORF">GTO92_0021337</name>
</gene>
<evidence type="ECO:0000256" key="6">
    <source>
        <dbReference type="ARBA" id="ARBA00022843"/>
    </source>
</evidence>
<dbReference type="PANTHER" id="PTHR45690:SF19">
    <property type="entry name" value="NACHT, LRR AND PYD DOMAINS-CONTAINING PROTEIN 3"/>
    <property type="match status" value="1"/>
</dbReference>
<dbReference type="InterPro" id="IPR050637">
    <property type="entry name" value="NLRP_innate_immun_reg"/>
</dbReference>
<dbReference type="Pfam" id="PF17776">
    <property type="entry name" value="NLRC4_HD2"/>
    <property type="match status" value="2"/>
</dbReference>
<keyword evidence="6" id="KW-0832">Ubl conjugation</keyword>
<evidence type="ECO:0000256" key="7">
    <source>
        <dbReference type="ARBA" id="ARBA00023198"/>
    </source>
</evidence>
<keyword evidence="3" id="KW-0677">Repeat</keyword>
<evidence type="ECO:0000313" key="9">
    <source>
        <dbReference type="EMBL" id="MBN3290173.1"/>
    </source>
</evidence>
<name>A0ABS2YW91_POLSE</name>
<protein>
    <submittedName>
        <fullName evidence="9">NLRP3 protein</fullName>
    </submittedName>
</protein>
<dbReference type="Gene3D" id="3.40.50.300">
    <property type="entry name" value="P-loop containing nucleotide triphosphate hydrolases"/>
    <property type="match status" value="2"/>
</dbReference>
<dbReference type="InterPro" id="IPR027417">
    <property type="entry name" value="P-loop_NTPase"/>
</dbReference>
<dbReference type="PROSITE" id="PS50837">
    <property type="entry name" value="NACHT"/>
    <property type="match status" value="2"/>
</dbReference>
<dbReference type="Proteomes" id="UP001166052">
    <property type="component" value="Unassembled WGS sequence"/>
</dbReference>
<evidence type="ECO:0000256" key="2">
    <source>
        <dbReference type="ARBA" id="ARBA00022490"/>
    </source>
</evidence>
<keyword evidence="4" id="KW-0547">Nucleotide-binding</keyword>
<dbReference type="InterPro" id="IPR041075">
    <property type="entry name" value="NOD1/2_WH"/>
</dbReference>
<evidence type="ECO:0000256" key="5">
    <source>
        <dbReference type="ARBA" id="ARBA00022840"/>
    </source>
</evidence>
<dbReference type="InterPro" id="IPR003593">
    <property type="entry name" value="AAA+_ATPase"/>
</dbReference>
<keyword evidence="2" id="KW-0963">Cytoplasm</keyword>
<dbReference type="InterPro" id="IPR041267">
    <property type="entry name" value="NLRP_HD2"/>
</dbReference>
<comment type="caution">
    <text evidence="9">The sequence shown here is derived from an EMBL/GenBank/DDBJ whole genome shotgun (WGS) entry which is preliminary data.</text>
</comment>
<dbReference type="Pfam" id="PF05729">
    <property type="entry name" value="NACHT"/>
    <property type="match status" value="2"/>
</dbReference>